<reference evidence="2" key="1">
    <citation type="submission" date="2017-11" db="EMBL/GenBank/DDBJ databases">
        <authorList>
            <person name="McClendondon-Moss T.O."/>
            <person name="Donegan-Quick R.D."/>
            <person name="Bhuiyan S."/>
            <person name="Visi D.K."/>
            <person name="Allen M.S."/>
            <person name="Hughes L.E."/>
            <person name="Garlena R.A."/>
            <person name="Russell D.A."/>
            <person name="Pope W.H."/>
            <person name="Jacobs-Sera D."/>
            <person name="Hendrix R.W."/>
            <person name="Hatfull G.F."/>
        </authorList>
    </citation>
    <scope>NUCLEOTIDE SEQUENCE [LARGE SCALE GENOMIC DNA]</scope>
</reference>
<dbReference type="EMBL" id="MG518520">
    <property type="protein sequence ID" value="ATW69423.1"/>
    <property type="molecule type" value="Genomic_DNA"/>
</dbReference>
<name>A0A2H4PR77_9CAUD</name>
<keyword evidence="2" id="KW-1185">Reference proteome</keyword>
<sequence>MTETVPLKADEILLPMEGSSWALSGYKQLKLVAKTELGGTEQWWCEITSRHATTMTTLSTYTLRQGWVRKPTFFQVGKTYTWSSGYSDETFLVKELFQIPNPQSRGEDVSAFAVATNSWGKQFGMSLSRSDFRRMKLA</sequence>
<dbReference type="Proteomes" id="UP000240216">
    <property type="component" value="Segment"/>
</dbReference>
<gene>
    <name evidence="1" type="ORF">SEA_IMMANUEL3_71</name>
</gene>
<protein>
    <submittedName>
        <fullName evidence="1">Uncharacterized protein</fullName>
    </submittedName>
</protein>
<organism evidence="1 2">
    <name type="scientific">Streptomyces phage Immanuel3</name>
    <dbReference type="NCBI Taxonomy" id="2053813"/>
    <lineage>
        <taxon>Viruses</taxon>
        <taxon>Duplodnaviria</taxon>
        <taxon>Heunggongvirae</taxon>
        <taxon>Uroviricota</taxon>
        <taxon>Caudoviricetes</taxon>
        <taxon>Beephvirinae</taxon>
        <taxon>Immanueltrevirus</taxon>
        <taxon>Immanueltrevirus immanuel3</taxon>
    </lineage>
</organism>
<accession>A0A2H4PR77</accession>
<evidence type="ECO:0000313" key="1">
    <source>
        <dbReference type="EMBL" id="ATW69423.1"/>
    </source>
</evidence>
<evidence type="ECO:0000313" key="2">
    <source>
        <dbReference type="Proteomes" id="UP000240216"/>
    </source>
</evidence>
<proteinExistence type="predicted"/>